<dbReference type="AlphaFoldDB" id="A0A5C6CHK9"/>
<evidence type="ECO:0008006" key="5">
    <source>
        <dbReference type="Google" id="ProtNLM"/>
    </source>
</evidence>
<dbReference type="RefSeq" id="WP_146452505.1">
    <property type="nucleotide sequence ID" value="NZ_SJPS01000007.1"/>
</dbReference>
<proteinExistence type="predicted"/>
<feature type="compositionally biased region" description="Acidic residues" evidence="1">
    <location>
        <begin position="712"/>
        <end position="727"/>
    </location>
</feature>
<feature type="compositionally biased region" description="Basic and acidic residues" evidence="1">
    <location>
        <begin position="660"/>
        <end position="673"/>
    </location>
</feature>
<feature type="compositionally biased region" description="Low complexity" evidence="1">
    <location>
        <begin position="627"/>
        <end position="646"/>
    </location>
</feature>
<keyword evidence="2" id="KW-0812">Transmembrane</keyword>
<feature type="region of interest" description="Disordered" evidence="1">
    <location>
        <begin position="538"/>
        <end position="985"/>
    </location>
</feature>
<comment type="caution">
    <text evidence="3">The sequence shown here is derived from an EMBL/GenBank/DDBJ whole genome shotgun (WGS) entry which is preliminary data.</text>
</comment>
<dbReference type="OrthoDB" id="257350at2"/>
<feature type="transmembrane region" description="Helical" evidence="2">
    <location>
        <begin position="161"/>
        <end position="181"/>
    </location>
</feature>
<evidence type="ECO:0000256" key="2">
    <source>
        <dbReference type="SAM" id="Phobius"/>
    </source>
</evidence>
<sequence length="1106" mass="117388">MASVIESSPPPVSRAEERLVDEQIRRTLRSLKLLDLMAGIITLVIGVLAFLLTAAVLDQWVIPGGWNGTMRLVLLVLLLGGVGWYCWRAFWPLMSRSINPAYAAQLIERNTPSLKNSLLNFLLLRTERRQLSQKVYQAIEQQAAQRLSEVSMDTVVDRSALLRLGYVLVAVVALCAMYRVLSPKNLTTSISRVLMPWSEIAVPSRVEILDVTPGDTSLARGEPLPISAEVHGLNEDEPVEVHYSTLDGQAEDRVVPLTGTVGGLRFEGKIPDKFSSEGGVQQDLEYWITAGDARSPKYRATVYARPTLVVDRIRYEFPAYTGLASREVEGTGDIHALEGTKVILYAQANQQIASAHVDFAADGRHDLTMKSNGEKANAEFTLALKEDRRTPQHGSYVLRYKTESGRTNNKPPKYEIDVTPDYAPEIEIIAPRDEEDQPVEQLDVPVNQEFTIEVEARDPDFLLSQVSLLGQLGGKQVLDHALLSEEHEGRFVGRFSATPEELDLKPGDILEYWGTASDNRRPQANVAETSKQRIRVIGPPQFDQQNPTGEGQQDQNGGGDGSEDGEGGESGDQQGEASGAGGEGEQGESQEGGGEGEQGEGGEGEQQLGGDGAGGESSESDGDSGEQQENQQGSGGEQSESGDQQQPGKVSAEGDDDGEAFERISDHMAEKDTNSQNQEGQANQGQNGETESQPGESGGEGQPDSDQSGESSDAENAQEGEADTDGTEQERESQGAGAEGDPAGEEQGAQSDKTQQSGDGEEPESPEGEMSGEQGEAGAGENPGEEQGSPDALDKQSGDKSDEESKDPQENDQEAPGQGRGDKESDSQGGQGGDRSGGGQEGGGQQADAEGTGAAGENTAADDGAGQAAEPGAGEDSAKPGDDGTAEQPTGQPGEEEPGQGSGESAEGSGNKPSGEEGQTAAGEEAQQPGSEGGESSGQPEASDSADPANMAGQQPPGGGTGGSSSPPPPGELEPGDEANLDYARKQSDLVLDRLEDQLDKDSVDQEMLEKLGWSKEDLRKFVDRWKGLMNAAEQEGPAGDEAQQELDNALRSLGLRPGRRGYQSQAIQEKLRELKDSYRGQTPLEYADQVRAYIKGTATAGDEKD</sequence>
<keyword evidence="2" id="KW-0472">Membrane</keyword>
<evidence type="ECO:0000313" key="4">
    <source>
        <dbReference type="Proteomes" id="UP000318437"/>
    </source>
</evidence>
<evidence type="ECO:0000256" key="1">
    <source>
        <dbReference type="SAM" id="MobiDB-lite"/>
    </source>
</evidence>
<feature type="compositionally biased region" description="Low complexity" evidence="1">
    <location>
        <begin position="734"/>
        <end position="750"/>
    </location>
</feature>
<protein>
    <recommendedName>
        <fullName evidence="5">Immunoglobulin G-binding protein A</fullName>
    </recommendedName>
</protein>
<feature type="compositionally biased region" description="Low complexity" evidence="1">
    <location>
        <begin position="846"/>
        <end position="875"/>
    </location>
</feature>
<feature type="compositionally biased region" description="Low complexity" evidence="1">
    <location>
        <begin position="768"/>
        <end position="787"/>
    </location>
</feature>
<feature type="compositionally biased region" description="Gly residues" evidence="1">
    <location>
        <begin position="829"/>
        <end position="845"/>
    </location>
</feature>
<feature type="compositionally biased region" description="Low complexity" evidence="1">
    <location>
        <begin position="903"/>
        <end position="930"/>
    </location>
</feature>
<feature type="transmembrane region" description="Helical" evidence="2">
    <location>
        <begin position="33"/>
        <end position="57"/>
    </location>
</feature>
<dbReference type="EMBL" id="SJPS01000007">
    <property type="protein sequence ID" value="TWU22761.1"/>
    <property type="molecule type" value="Genomic_DNA"/>
</dbReference>
<dbReference type="Proteomes" id="UP000318437">
    <property type="component" value="Unassembled WGS sequence"/>
</dbReference>
<organism evidence="3 4">
    <name type="scientific">Bythopirellula polymerisocia</name>
    <dbReference type="NCBI Taxonomy" id="2528003"/>
    <lineage>
        <taxon>Bacteria</taxon>
        <taxon>Pseudomonadati</taxon>
        <taxon>Planctomycetota</taxon>
        <taxon>Planctomycetia</taxon>
        <taxon>Pirellulales</taxon>
        <taxon>Lacipirellulaceae</taxon>
        <taxon>Bythopirellula</taxon>
    </lineage>
</organism>
<feature type="compositionally biased region" description="Gly residues" evidence="1">
    <location>
        <begin position="578"/>
        <end position="596"/>
    </location>
</feature>
<reference evidence="3 4" key="1">
    <citation type="submission" date="2019-02" db="EMBL/GenBank/DDBJ databases">
        <title>Deep-cultivation of Planctomycetes and their phenomic and genomic characterization uncovers novel biology.</title>
        <authorList>
            <person name="Wiegand S."/>
            <person name="Jogler M."/>
            <person name="Boedeker C."/>
            <person name="Pinto D."/>
            <person name="Vollmers J."/>
            <person name="Rivas-Marin E."/>
            <person name="Kohn T."/>
            <person name="Peeters S.H."/>
            <person name="Heuer A."/>
            <person name="Rast P."/>
            <person name="Oberbeckmann S."/>
            <person name="Bunk B."/>
            <person name="Jeske O."/>
            <person name="Meyerdierks A."/>
            <person name="Storesund J.E."/>
            <person name="Kallscheuer N."/>
            <person name="Luecker S."/>
            <person name="Lage O.M."/>
            <person name="Pohl T."/>
            <person name="Merkel B.J."/>
            <person name="Hornburger P."/>
            <person name="Mueller R.-W."/>
            <person name="Bruemmer F."/>
            <person name="Labrenz M."/>
            <person name="Spormann A.M."/>
            <person name="Op Den Camp H."/>
            <person name="Overmann J."/>
            <person name="Amann R."/>
            <person name="Jetten M.S.M."/>
            <person name="Mascher T."/>
            <person name="Medema M.H."/>
            <person name="Devos D.P."/>
            <person name="Kaster A.-K."/>
            <person name="Ovreas L."/>
            <person name="Rohde M."/>
            <person name="Galperin M.Y."/>
            <person name="Jogler C."/>
        </authorList>
    </citation>
    <scope>NUCLEOTIDE SEQUENCE [LARGE SCALE GENOMIC DNA]</scope>
    <source>
        <strain evidence="3 4">Pla144</strain>
    </source>
</reference>
<name>A0A5C6CHK9_9BACT</name>
<keyword evidence="4" id="KW-1185">Reference proteome</keyword>
<accession>A0A5C6CHK9</accession>
<feature type="compositionally biased region" description="Low complexity" evidence="1">
    <location>
        <begin position="676"/>
        <end position="695"/>
    </location>
</feature>
<feature type="transmembrane region" description="Helical" evidence="2">
    <location>
        <begin position="69"/>
        <end position="87"/>
    </location>
</feature>
<evidence type="ECO:0000313" key="3">
    <source>
        <dbReference type="EMBL" id="TWU22761.1"/>
    </source>
</evidence>
<keyword evidence="2" id="KW-1133">Transmembrane helix</keyword>
<feature type="compositionally biased region" description="Acidic residues" evidence="1">
    <location>
        <begin position="801"/>
        <end position="813"/>
    </location>
</feature>
<gene>
    <name evidence="3" type="ORF">Pla144_42220</name>
</gene>